<sequence>MPSRPPPRARSRSSRATQARRLGVEHGQQGRCGLPLRAGRHGDRATTGNAKIRSAAAQVAPVVITTCSALQAGRIVDVQSAGAAILNAYGSLLAAGALTKA</sequence>
<evidence type="ECO:0000313" key="3">
    <source>
        <dbReference type="Proteomes" id="UP000637002"/>
    </source>
</evidence>
<comment type="caution">
    <text evidence="2">The sequence shown here is derived from an EMBL/GenBank/DDBJ whole genome shotgun (WGS) entry which is preliminary data.</text>
</comment>
<feature type="region of interest" description="Disordered" evidence="1">
    <location>
        <begin position="1"/>
        <end position="45"/>
    </location>
</feature>
<name>A0A916UKK0_9HYPH</name>
<evidence type="ECO:0000256" key="1">
    <source>
        <dbReference type="SAM" id="MobiDB-lite"/>
    </source>
</evidence>
<dbReference type="Proteomes" id="UP000637002">
    <property type="component" value="Unassembled WGS sequence"/>
</dbReference>
<dbReference type="AlphaFoldDB" id="A0A916UKK0"/>
<gene>
    <name evidence="2" type="ORF">GCM10010994_38610</name>
</gene>
<evidence type="ECO:0000313" key="2">
    <source>
        <dbReference type="EMBL" id="GGC76577.1"/>
    </source>
</evidence>
<keyword evidence="3" id="KW-1185">Reference proteome</keyword>
<accession>A0A916UKK0</accession>
<reference evidence="2" key="1">
    <citation type="journal article" date="2014" name="Int. J. Syst. Evol. Microbiol.">
        <title>Complete genome sequence of Corynebacterium casei LMG S-19264T (=DSM 44701T), isolated from a smear-ripened cheese.</title>
        <authorList>
            <consortium name="US DOE Joint Genome Institute (JGI-PGF)"/>
            <person name="Walter F."/>
            <person name="Albersmeier A."/>
            <person name="Kalinowski J."/>
            <person name="Ruckert C."/>
        </authorList>
    </citation>
    <scope>NUCLEOTIDE SEQUENCE</scope>
    <source>
        <strain evidence="2">CGMCC 1.12919</strain>
    </source>
</reference>
<dbReference type="EMBL" id="BMGG01000007">
    <property type="protein sequence ID" value="GGC76577.1"/>
    <property type="molecule type" value="Genomic_DNA"/>
</dbReference>
<reference evidence="2" key="2">
    <citation type="submission" date="2020-09" db="EMBL/GenBank/DDBJ databases">
        <authorList>
            <person name="Sun Q."/>
            <person name="Zhou Y."/>
        </authorList>
    </citation>
    <scope>NUCLEOTIDE SEQUENCE</scope>
    <source>
        <strain evidence="2">CGMCC 1.12919</strain>
    </source>
</reference>
<proteinExistence type="predicted"/>
<protein>
    <submittedName>
        <fullName evidence="2">Uncharacterized protein</fullName>
    </submittedName>
</protein>
<organism evidence="2 3">
    <name type="scientific">Chelatococcus reniformis</name>
    <dbReference type="NCBI Taxonomy" id="1494448"/>
    <lineage>
        <taxon>Bacteria</taxon>
        <taxon>Pseudomonadati</taxon>
        <taxon>Pseudomonadota</taxon>
        <taxon>Alphaproteobacteria</taxon>
        <taxon>Hyphomicrobiales</taxon>
        <taxon>Chelatococcaceae</taxon>
        <taxon>Chelatococcus</taxon>
    </lineage>
</organism>